<dbReference type="EMBL" id="VTEH01000004">
    <property type="protein sequence ID" value="TYR75958.1"/>
    <property type="molecule type" value="Genomic_DNA"/>
</dbReference>
<keyword evidence="2" id="KW-0808">Transferase</keyword>
<dbReference type="RefSeq" id="WP_148946175.1">
    <property type="nucleotide sequence ID" value="NZ_VTEH01000004.1"/>
</dbReference>
<evidence type="ECO:0000313" key="3">
    <source>
        <dbReference type="Proteomes" id="UP000323317"/>
    </source>
</evidence>
<dbReference type="Pfam" id="PF18765">
    <property type="entry name" value="Polbeta"/>
    <property type="match status" value="1"/>
</dbReference>
<dbReference type="AlphaFoldDB" id="A0A5D4KFA5"/>
<dbReference type="GO" id="GO:0016740">
    <property type="term" value="F:transferase activity"/>
    <property type="evidence" value="ECO:0007669"/>
    <property type="project" value="UniProtKB-KW"/>
</dbReference>
<sequence>MDFEKTIISYLKEAASPYLIIIFGSTVNGNSMAESDIDIAYLSDKALDKYTIFMTAQGLASELNKEVDLIDLNDANTVFQAQVVHTGKVIYCTDVRRKMEFEMKAFKKYAKLNEEREPILRKIKESGAVYEK</sequence>
<dbReference type="InterPro" id="IPR052930">
    <property type="entry name" value="TA_antitoxin_MntA"/>
</dbReference>
<dbReference type="PANTHER" id="PTHR43852">
    <property type="entry name" value="NUCLEOTIDYLTRANSFERASE"/>
    <property type="match status" value="1"/>
</dbReference>
<dbReference type="NCBIfam" id="NF047752">
    <property type="entry name" value="MntA_antitoxin"/>
    <property type="match status" value="1"/>
</dbReference>
<feature type="domain" description="Polymerase beta nucleotidyltransferase" evidence="1">
    <location>
        <begin position="5"/>
        <end position="94"/>
    </location>
</feature>
<dbReference type="InterPro" id="IPR041633">
    <property type="entry name" value="Polbeta"/>
</dbReference>
<dbReference type="CDD" id="cd05403">
    <property type="entry name" value="NT_KNTase_like"/>
    <property type="match status" value="1"/>
</dbReference>
<comment type="caution">
    <text evidence="2">The sequence shown here is derived from an EMBL/GenBank/DDBJ whole genome shotgun (WGS) entry which is preliminary data.</text>
</comment>
<reference evidence="2 3" key="1">
    <citation type="submission" date="2019-08" db="EMBL/GenBank/DDBJ databases">
        <title>Bacillus genomes from the desert of Cuatro Cienegas, Coahuila.</title>
        <authorList>
            <person name="Olmedo-Alvarez G."/>
        </authorList>
    </citation>
    <scope>NUCLEOTIDE SEQUENCE [LARGE SCALE GENOMIC DNA]</scope>
    <source>
        <strain evidence="2 3">CH40_1T</strain>
    </source>
</reference>
<dbReference type="SUPFAM" id="SSF81301">
    <property type="entry name" value="Nucleotidyltransferase"/>
    <property type="match status" value="1"/>
</dbReference>
<evidence type="ECO:0000313" key="2">
    <source>
        <dbReference type="EMBL" id="TYR75958.1"/>
    </source>
</evidence>
<dbReference type="PANTHER" id="PTHR43852:SF2">
    <property type="entry name" value="PROTEIN ADENYLYLTRANSFERASE MNTA"/>
    <property type="match status" value="1"/>
</dbReference>
<protein>
    <submittedName>
        <fullName evidence="2">Nucleotidyltransferase domain-containing protein</fullName>
    </submittedName>
</protein>
<dbReference type="Gene3D" id="3.30.460.10">
    <property type="entry name" value="Beta Polymerase, domain 2"/>
    <property type="match status" value="1"/>
</dbReference>
<organism evidence="2 3">
    <name type="scientific">Rossellomorea vietnamensis</name>
    <dbReference type="NCBI Taxonomy" id="218284"/>
    <lineage>
        <taxon>Bacteria</taxon>
        <taxon>Bacillati</taxon>
        <taxon>Bacillota</taxon>
        <taxon>Bacilli</taxon>
        <taxon>Bacillales</taxon>
        <taxon>Bacillaceae</taxon>
        <taxon>Rossellomorea</taxon>
    </lineage>
</organism>
<gene>
    <name evidence="2" type="ORF">FZC79_07290</name>
</gene>
<accession>A0A5D4KFA5</accession>
<dbReference type="InterPro" id="IPR043519">
    <property type="entry name" value="NT_sf"/>
</dbReference>
<dbReference type="Proteomes" id="UP000323317">
    <property type="component" value="Unassembled WGS sequence"/>
</dbReference>
<evidence type="ECO:0000259" key="1">
    <source>
        <dbReference type="Pfam" id="PF18765"/>
    </source>
</evidence>
<proteinExistence type="predicted"/>
<name>A0A5D4KFA5_9BACI</name>